<proteinExistence type="inferred from homology"/>
<evidence type="ECO:0000313" key="6">
    <source>
        <dbReference type="EMBL" id="EMZ24527.1"/>
    </source>
</evidence>
<comment type="subcellular location">
    <subcellularLocation>
        <location evidence="1">Cell envelope</location>
    </subcellularLocation>
</comment>
<dbReference type="HOGENOM" id="CLU_037628_3_2_9"/>
<feature type="transmembrane region" description="Helical" evidence="4">
    <location>
        <begin position="6"/>
        <end position="26"/>
    </location>
</feature>
<dbReference type="OrthoDB" id="9814427at2"/>
<sequence length="374" mass="41789">MIQKRYVHAVVLFLSVCFFVCSVCVIKTVPDDMDGFGAQEDASFDHLTVAEQALALLPKKLIKVGFVQVGHESDWRIAATKSCKEAFSEENGYELYFVDADNDPKVQVEAVRSFIKEPVDYIVIDPILTTGWTAVLKEAYHAHIPVILLDRTIDCKEQYYAAWFGSDFVREGELAGQWLQNYLNRQDRGAQEIHIVTINGTQGASAQLGRTEGFARYLGKNDNWKLLAQDCGDFTESGGKAVMEAYLKTYSKIDVVVCQNDNEALGACAAMDEADISYGVDGDVIVISFDATKAGLQAVLEGKINADFECNPLSPPYAAEAIRRMEAGEQPEKKHYYLPEECFAAEEDPMVLMVNFESERMITVTEELLDDREY</sequence>
<evidence type="ECO:0000256" key="3">
    <source>
        <dbReference type="ARBA" id="ARBA00022729"/>
    </source>
</evidence>
<protein>
    <recommendedName>
        <fullName evidence="5">Periplasmic binding protein domain-containing protein</fullName>
    </recommendedName>
</protein>
<comment type="similarity">
    <text evidence="2">Belongs to the bacterial solute-binding protein 2 family.</text>
</comment>
<reference evidence="6 7" key="1">
    <citation type="journal article" date="2014" name="Genome Announc.">
        <title>Draft genome sequences of the altered schaedler flora, a defined bacterial community from gnotobiotic mice.</title>
        <authorList>
            <person name="Wannemuehler M.J."/>
            <person name="Overstreet A.M."/>
            <person name="Ward D.V."/>
            <person name="Phillips G.J."/>
        </authorList>
    </citation>
    <scope>NUCLEOTIDE SEQUENCE [LARGE SCALE GENOMIC DNA]</scope>
    <source>
        <strain evidence="6 7">ASF492</strain>
    </source>
</reference>
<dbReference type="PANTHER" id="PTHR46847">
    <property type="entry name" value="D-ALLOSE-BINDING PERIPLASMIC PROTEIN-RELATED"/>
    <property type="match status" value="1"/>
</dbReference>
<organism evidence="6 7">
    <name type="scientific">Eubacterium plexicaudatum ASF492</name>
    <dbReference type="NCBI Taxonomy" id="1235802"/>
    <lineage>
        <taxon>Bacteria</taxon>
        <taxon>Bacillati</taxon>
        <taxon>Bacillota</taxon>
        <taxon>Clostridia</taxon>
        <taxon>Eubacteriales</taxon>
        <taxon>Eubacteriaceae</taxon>
        <taxon>Eubacterium</taxon>
    </lineage>
</organism>
<accession>N2A5A1</accession>
<dbReference type="GO" id="GO:0030313">
    <property type="term" value="C:cell envelope"/>
    <property type="evidence" value="ECO:0007669"/>
    <property type="project" value="UniProtKB-SubCell"/>
</dbReference>
<keyword evidence="4" id="KW-0472">Membrane</keyword>
<evidence type="ECO:0000256" key="4">
    <source>
        <dbReference type="SAM" id="Phobius"/>
    </source>
</evidence>
<dbReference type="Pfam" id="PF13407">
    <property type="entry name" value="Peripla_BP_4"/>
    <property type="match status" value="1"/>
</dbReference>
<keyword evidence="4" id="KW-0812">Transmembrane</keyword>
<comment type="caution">
    <text evidence="6">The sequence shown here is derived from an EMBL/GenBank/DDBJ whole genome shotgun (WGS) entry which is preliminary data.</text>
</comment>
<dbReference type="STRING" id="1235802.C823_03212"/>
<dbReference type="InterPro" id="IPR025997">
    <property type="entry name" value="SBP_2_dom"/>
</dbReference>
<name>N2A5A1_9FIRM</name>
<dbReference type="Gene3D" id="3.40.50.2300">
    <property type="match status" value="2"/>
</dbReference>
<evidence type="ECO:0000256" key="2">
    <source>
        <dbReference type="ARBA" id="ARBA00007639"/>
    </source>
</evidence>
<dbReference type="GO" id="GO:0030246">
    <property type="term" value="F:carbohydrate binding"/>
    <property type="evidence" value="ECO:0007669"/>
    <property type="project" value="UniProtKB-ARBA"/>
</dbReference>
<gene>
    <name evidence="6" type="ORF">C823_03212</name>
</gene>
<keyword evidence="7" id="KW-1185">Reference proteome</keyword>
<keyword evidence="3" id="KW-0732">Signal</keyword>
<dbReference type="eggNOG" id="COG1879">
    <property type="taxonomic scope" value="Bacteria"/>
</dbReference>
<dbReference type="AlphaFoldDB" id="N2A5A1"/>
<evidence type="ECO:0000256" key="1">
    <source>
        <dbReference type="ARBA" id="ARBA00004196"/>
    </source>
</evidence>
<dbReference type="SUPFAM" id="SSF53822">
    <property type="entry name" value="Periplasmic binding protein-like I"/>
    <property type="match status" value="1"/>
</dbReference>
<dbReference type="PANTHER" id="PTHR46847:SF3">
    <property type="entry name" value="GALACTOFURANOSE-BINDING PROTEIN YTFQ"/>
    <property type="match status" value="1"/>
</dbReference>
<feature type="domain" description="Periplasmic binding protein" evidence="5">
    <location>
        <begin position="64"/>
        <end position="306"/>
    </location>
</feature>
<dbReference type="EMBL" id="AQFT01000096">
    <property type="protein sequence ID" value="EMZ24527.1"/>
    <property type="molecule type" value="Genomic_DNA"/>
</dbReference>
<dbReference type="InterPro" id="IPR028082">
    <property type="entry name" value="Peripla_BP_I"/>
</dbReference>
<evidence type="ECO:0000259" key="5">
    <source>
        <dbReference type="Pfam" id="PF13407"/>
    </source>
</evidence>
<evidence type="ECO:0000313" key="7">
    <source>
        <dbReference type="Proteomes" id="UP000012589"/>
    </source>
</evidence>
<dbReference type="PATRIC" id="fig|1235802.3.peg.3397"/>
<keyword evidence="4" id="KW-1133">Transmembrane helix</keyword>
<dbReference type="Proteomes" id="UP000012589">
    <property type="component" value="Unassembled WGS sequence"/>
</dbReference>
<dbReference type="CDD" id="cd06309">
    <property type="entry name" value="PBP1_galactofuranose_YtfQ-like"/>
    <property type="match status" value="1"/>
</dbReference>